<evidence type="ECO:0000256" key="1">
    <source>
        <dbReference type="SAM" id="MobiDB-lite"/>
    </source>
</evidence>
<dbReference type="EMBL" id="PZQS01000010">
    <property type="protein sequence ID" value="PVD23212.1"/>
    <property type="molecule type" value="Genomic_DNA"/>
</dbReference>
<dbReference type="Proteomes" id="UP000245119">
    <property type="component" value="Linkage Group LG10"/>
</dbReference>
<comment type="caution">
    <text evidence="2">The sequence shown here is derived from an EMBL/GenBank/DDBJ whole genome shotgun (WGS) entry which is preliminary data.</text>
</comment>
<proteinExistence type="predicted"/>
<evidence type="ECO:0000313" key="2">
    <source>
        <dbReference type="EMBL" id="PVD23212.1"/>
    </source>
</evidence>
<reference evidence="2 3" key="1">
    <citation type="submission" date="2018-04" db="EMBL/GenBank/DDBJ databases">
        <title>The genome of golden apple snail Pomacea canaliculata provides insight into stress tolerance and invasive adaptation.</title>
        <authorList>
            <person name="Liu C."/>
            <person name="Liu B."/>
            <person name="Ren Y."/>
            <person name="Zhang Y."/>
            <person name="Wang H."/>
            <person name="Li S."/>
            <person name="Jiang F."/>
            <person name="Yin L."/>
            <person name="Zhang G."/>
            <person name="Qian W."/>
            <person name="Fan W."/>
        </authorList>
    </citation>
    <scope>NUCLEOTIDE SEQUENCE [LARGE SCALE GENOMIC DNA]</scope>
    <source>
        <strain evidence="2">SZHN2017</strain>
        <tissue evidence="2">Muscle</tissue>
    </source>
</reference>
<name>A0A2T7NPY2_POMCA</name>
<sequence length="82" mass="9017">MKKRKRNWFEAEGASSLQVSMQNVDESDGEADKTPGNTRIEKKELKIGKRTPCIITILASLPQNSPAPLLPPPPTGLSFRAE</sequence>
<protein>
    <submittedName>
        <fullName evidence="2">Uncharacterized protein</fullName>
    </submittedName>
</protein>
<evidence type="ECO:0000313" key="3">
    <source>
        <dbReference type="Proteomes" id="UP000245119"/>
    </source>
</evidence>
<accession>A0A2T7NPY2</accession>
<feature type="region of interest" description="Disordered" evidence="1">
    <location>
        <begin position="63"/>
        <end position="82"/>
    </location>
</feature>
<gene>
    <name evidence="2" type="ORF">C0Q70_16475</name>
</gene>
<organism evidence="2 3">
    <name type="scientific">Pomacea canaliculata</name>
    <name type="common">Golden apple snail</name>
    <dbReference type="NCBI Taxonomy" id="400727"/>
    <lineage>
        <taxon>Eukaryota</taxon>
        <taxon>Metazoa</taxon>
        <taxon>Spiralia</taxon>
        <taxon>Lophotrochozoa</taxon>
        <taxon>Mollusca</taxon>
        <taxon>Gastropoda</taxon>
        <taxon>Caenogastropoda</taxon>
        <taxon>Architaenioglossa</taxon>
        <taxon>Ampullarioidea</taxon>
        <taxon>Ampullariidae</taxon>
        <taxon>Pomacea</taxon>
    </lineage>
</organism>
<keyword evidence="3" id="KW-1185">Reference proteome</keyword>
<dbReference type="AlphaFoldDB" id="A0A2T7NPY2"/>